<comment type="caution">
    <text evidence="2">The sequence shown here is derived from an EMBL/GenBank/DDBJ whole genome shotgun (WGS) entry which is preliminary data.</text>
</comment>
<organism evidence="2 3">
    <name type="scientific">Zasmidium cellare</name>
    <name type="common">Wine cellar mold</name>
    <name type="synonym">Racodium cellare</name>
    <dbReference type="NCBI Taxonomy" id="395010"/>
    <lineage>
        <taxon>Eukaryota</taxon>
        <taxon>Fungi</taxon>
        <taxon>Dikarya</taxon>
        <taxon>Ascomycota</taxon>
        <taxon>Pezizomycotina</taxon>
        <taxon>Dothideomycetes</taxon>
        <taxon>Dothideomycetidae</taxon>
        <taxon>Mycosphaerellales</taxon>
        <taxon>Mycosphaerellaceae</taxon>
        <taxon>Zasmidium</taxon>
    </lineage>
</organism>
<dbReference type="Proteomes" id="UP001305779">
    <property type="component" value="Unassembled WGS sequence"/>
</dbReference>
<keyword evidence="3" id="KW-1185">Reference proteome</keyword>
<gene>
    <name evidence="2" type="ORF">PRZ48_012950</name>
</gene>
<proteinExistence type="predicted"/>
<evidence type="ECO:0000313" key="2">
    <source>
        <dbReference type="EMBL" id="KAK4495682.1"/>
    </source>
</evidence>
<keyword evidence="1" id="KW-0732">Signal</keyword>
<dbReference type="EMBL" id="JAXOVC010000011">
    <property type="protein sequence ID" value="KAK4495682.1"/>
    <property type="molecule type" value="Genomic_DNA"/>
</dbReference>
<accession>A0ABR0E2M8</accession>
<feature type="chain" id="PRO_5046146622" evidence="1">
    <location>
        <begin position="18"/>
        <end position="256"/>
    </location>
</feature>
<sequence>MQRTLLVLWALTKLTIATPWGFRPGEKSCGSLDSQLCANVSASQAPIEVRDDSYVTNTWEWYNWPTVLTWKAYQYTPDSGYVSAEVSCILYFHSVANYTLPCSEDNYYLYGQGPTLETYFDKGCEPPPRMVSGDVPKIPSTDGVNGTCDAARPLKNQHTFIGDQLGSGPINATQAQCGYGCKETRGCKSYYFANETTSPHFKEPYDVSQRNYPSGSQNIEDAMSAGICIYLSQPVSEITNNTFAFLDAFYDRNCPY</sequence>
<feature type="signal peptide" evidence="1">
    <location>
        <begin position="1"/>
        <end position="17"/>
    </location>
</feature>
<reference evidence="2 3" key="1">
    <citation type="journal article" date="2023" name="G3 (Bethesda)">
        <title>A chromosome-level genome assembly of Zasmidium syzygii isolated from banana leaves.</title>
        <authorList>
            <person name="van Westerhoven A.C."/>
            <person name="Mehrabi R."/>
            <person name="Talebi R."/>
            <person name="Steentjes M.B.F."/>
            <person name="Corcolon B."/>
            <person name="Chong P.A."/>
            <person name="Kema G.H.J."/>
            <person name="Seidl M.F."/>
        </authorList>
    </citation>
    <scope>NUCLEOTIDE SEQUENCE [LARGE SCALE GENOMIC DNA]</scope>
    <source>
        <strain evidence="2 3">P124</strain>
    </source>
</reference>
<evidence type="ECO:0000313" key="3">
    <source>
        <dbReference type="Proteomes" id="UP001305779"/>
    </source>
</evidence>
<evidence type="ECO:0000256" key="1">
    <source>
        <dbReference type="SAM" id="SignalP"/>
    </source>
</evidence>
<name>A0ABR0E2M8_ZASCE</name>
<protein>
    <submittedName>
        <fullName evidence="2">Uncharacterized protein</fullName>
    </submittedName>
</protein>